<evidence type="ECO:0000313" key="2">
    <source>
        <dbReference type="EMBL" id="DAE27740.1"/>
    </source>
</evidence>
<evidence type="ECO:0000256" key="1">
    <source>
        <dbReference type="SAM" id="MobiDB-lite"/>
    </source>
</evidence>
<dbReference type="EMBL" id="BK015845">
    <property type="protein sequence ID" value="DAE27740.1"/>
    <property type="molecule type" value="Genomic_DNA"/>
</dbReference>
<feature type="compositionally biased region" description="Basic residues" evidence="1">
    <location>
        <begin position="1"/>
        <end position="10"/>
    </location>
</feature>
<accession>A0A8S5R9T4</accession>
<sequence>MKTHKNKVMSKTRAESNRKYTSKQSLYAF</sequence>
<protein>
    <submittedName>
        <fullName evidence="2">Uncharacterized protein</fullName>
    </submittedName>
</protein>
<name>A0A8S5R9T4_9VIRU</name>
<feature type="region of interest" description="Disordered" evidence="1">
    <location>
        <begin position="1"/>
        <end position="29"/>
    </location>
</feature>
<proteinExistence type="predicted"/>
<reference evidence="2" key="1">
    <citation type="journal article" date="2021" name="Proc. Natl. Acad. Sci. U.S.A.">
        <title>A Catalog of Tens of Thousands of Viruses from Human Metagenomes Reveals Hidden Associations with Chronic Diseases.</title>
        <authorList>
            <person name="Tisza M.J."/>
            <person name="Buck C.B."/>
        </authorList>
    </citation>
    <scope>NUCLEOTIDE SEQUENCE</scope>
    <source>
        <strain evidence="2">CtpeS3</strain>
    </source>
</reference>
<organism evidence="2">
    <name type="scientific">virus sp. ctpeS3</name>
    <dbReference type="NCBI Taxonomy" id="2826815"/>
    <lineage>
        <taxon>Viruses</taxon>
    </lineage>
</organism>